<evidence type="ECO:0000256" key="3">
    <source>
        <dbReference type="ARBA" id="ARBA00022692"/>
    </source>
</evidence>
<evidence type="ECO:0000313" key="14">
    <source>
        <dbReference type="Proteomes" id="UP000265120"/>
    </source>
</evidence>
<feature type="domain" description="EGF-like" evidence="11">
    <location>
        <begin position="208"/>
        <end position="247"/>
    </location>
</feature>
<dbReference type="GO" id="GO:0090118">
    <property type="term" value="P:receptor-mediated endocytosis involved in cholesterol transport"/>
    <property type="evidence" value="ECO:0007669"/>
    <property type="project" value="Ensembl"/>
</dbReference>
<keyword evidence="3 10" id="KW-0812">Transmembrane</keyword>
<name>A0A3P8UTH8_CYNSE</name>
<dbReference type="InterPro" id="IPR001881">
    <property type="entry name" value="EGF-like_Ca-bd_dom"/>
</dbReference>
<feature type="disulfide bond" evidence="9">
    <location>
        <begin position="136"/>
        <end position="153"/>
    </location>
</feature>
<dbReference type="FunFam" id="2.10.25.10:FF:000040">
    <property type="entry name" value="Stabilin 2"/>
    <property type="match status" value="4"/>
</dbReference>
<evidence type="ECO:0000256" key="4">
    <source>
        <dbReference type="ARBA" id="ARBA00022989"/>
    </source>
</evidence>
<feature type="domain" description="EGF-like" evidence="11">
    <location>
        <begin position="128"/>
        <end position="165"/>
    </location>
</feature>
<feature type="domain" description="EGF-like" evidence="11">
    <location>
        <begin position="81"/>
        <end position="121"/>
    </location>
</feature>
<feature type="domain" description="EGF-like" evidence="11">
    <location>
        <begin position="683"/>
        <end position="721"/>
    </location>
</feature>
<dbReference type="SUPFAM" id="SSF57196">
    <property type="entry name" value="EGF/Laminin"/>
    <property type="match status" value="3"/>
</dbReference>
<dbReference type="STRING" id="244447.ENSCSEP00000005682"/>
<feature type="domain" description="EGF-like" evidence="11">
    <location>
        <begin position="1211"/>
        <end position="1249"/>
    </location>
</feature>
<dbReference type="GeneTree" id="ENSGT00940000156566"/>
<dbReference type="InterPro" id="IPR036378">
    <property type="entry name" value="FAS1_dom_sf"/>
</dbReference>
<evidence type="ECO:0000313" key="13">
    <source>
        <dbReference type="Ensembl" id="ENSCSEP00000005682.1"/>
    </source>
</evidence>
<dbReference type="SMART" id="SM00179">
    <property type="entry name" value="EGF_CA"/>
    <property type="match status" value="5"/>
</dbReference>
<feature type="domain" description="FAS1" evidence="12">
    <location>
        <begin position="304"/>
        <end position="451"/>
    </location>
</feature>
<feature type="domain" description="EGF-like" evidence="11">
    <location>
        <begin position="1381"/>
        <end position="1427"/>
    </location>
</feature>
<dbReference type="InterPro" id="IPR000782">
    <property type="entry name" value="FAS1_domain"/>
</dbReference>
<dbReference type="GO" id="GO:0005044">
    <property type="term" value="F:scavenger receptor activity"/>
    <property type="evidence" value="ECO:0007669"/>
    <property type="project" value="Ensembl"/>
</dbReference>
<feature type="disulfide bond" evidence="9">
    <location>
        <begin position="155"/>
        <end position="164"/>
    </location>
</feature>
<dbReference type="Pfam" id="PF02469">
    <property type="entry name" value="Fasciclin"/>
    <property type="match status" value="2"/>
</dbReference>
<dbReference type="InParanoid" id="A0A3P8UTH8"/>
<dbReference type="InterPro" id="IPR056806">
    <property type="entry name" value="EGF_STAB1-2"/>
</dbReference>
<dbReference type="Gene3D" id="2.30.180.10">
    <property type="entry name" value="FAS1 domain"/>
    <property type="match status" value="3"/>
</dbReference>
<feature type="domain" description="EGF-like" evidence="11">
    <location>
        <begin position="292"/>
        <end position="331"/>
    </location>
</feature>
<feature type="disulfide bond" evidence="9">
    <location>
        <begin position="111"/>
        <end position="120"/>
    </location>
</feature>
<dbReference type="SMART" id="SM00554">
    <property type="entry name" value="FAS1"/>
    <property type="match status" value="2"/>
</dbReference>
<dbReference type="GO" id="GO:1901492">
    <property type="term" value="P:positive regulation of lymphangiogenesis"/>
    <property type="evidence" value="ECO:0007669"/>
    <property type="project" value="Ensembl"/>
</dbReference>
<dbReference type="PROSITE" id="PS50213">
    <property type="entry name" value="FAS1"/>
    <property type="match status" value="3"/>
</dbReference>
<feature type="domain" description="EGF-like" evidence="11">
    <location>
        <begin position="812"/>
        <end position="854"/>
    </location>
</feature>
<evidence type="ECO:0000256" key="7">
    <source>
        <dbReference type="ARBA" id="ARBA00023170"/>
    </source>
</evidence>
<dbReference type="Pfam" id="PF24887">
    <property type="entry name" value="EGF_STAB1-2"/>
    <property type="match status" value="2"/>
</dbReference>
<keyword evidence="4 10" id="KW-1133">Transmembrane helix</keyword>
<feature type="domain" description="EGF-like" evidence="11">
    <location>
        <begin position="167"/>
        <end position="207"/>
    </location>
</feature>
<evidence type="ECO:0000256" key="5">
    <source>
        <dbReference type="ARBA" id="ARBA00023136"/>
    </source>
</evidence>
<comment type="caution">
    <text evidence="9">Lacks conserved residue(s) required for the propagation of feature annotation.</text>
</comment>
<dbReference type="PANTHER" id="PTHR24038">
    <property type="entry name" value="STABILIN"/>
    <property type="match status" value="1"/>
</dbReference>
<evidence type="ECO:0000256" key="8">
    <source>
        <dbReference type="ARBA" id="ARBA00023180"/>
    </source>
</evidence>
<dbReference type="GO" id="GO:0005509">
    <property type="term" value="F:calcium ion binding"/>
    <property type="evidence" value="ECO:0007669"/>
    <property type="project" value="InterPro"/>
</dbReference>
<dbReference type="GO" id="GO:0150024">
    <property type="term" value="P:oxidised low-density lipoprotein particle clearance"/>
    <property type="evidence" value="ECO:0007669"/>
    <property type="project" value="Ensembl"/>
</dbReference>
<dbReference type="PROSITE" id="PS01186">
    <property type="entry name" value="EGF_2"/>
    <property type="match status" value="11"/>
</dbReference>
<dbReference type="InterPro" id="IPR024731">
    <property type="entry name" value="NELL2-like_EGF"/>
</dbReference>
<dbReference type="Gene3D" id="2.170.300.10">
    <property type="entry name" value="Tie2 ligand-binding domain superfamily"/>
    <property type="match status" value="1"/>
</dbReference>
<evidence type="ECO:0000259" key="11">
    <source>
        <dbReference type="PROSITE" id="PS50026"/>
    </source>
</evidence>
<dbReference type="Ensembl" id="ENSCSET00000005742.1">
    <property type="protein sequence ID" value="ENSCSEP00000005682.1"/>
    <property type="gene ID" value="ENSCSEG00000003642.1"/>
</dbReference>
<feature type="domain" description="EGF-like" evidence="11">
    <location>
        <begin position="855"/>
        <end position="897"/>
    </location>
</feature>
<dbReference type="PROSITE" id="PS00022">
    <property type="entry name" value="EGF_1"/>
    <property type="match status" value="5"/>
</dbReference>
<dbReference type="PROSITE" id="PS01248">
    <property type="entry name" value="EGF_LAM_1"/>
    <property type="match status" value="1"/>
</dbReference>
<dbReference type="PANTHER" id="PTHR24038:SF0">
    <property type="entry name" value="STABILIN-2"/>
    <property type="match status" value="1"/>
</dbReference>
<feature type="domain" description="EGF-like" evidence="11">
    <location>
        <begin position="771"/>
        <end position="811"/>
    </location>
</feature>
<proteinExistence type="predicted"/>
<feature type="domain" description="FAS1" evidence="12">
    <location>
        <begin position="1025"/>
        <end position="1153"/>
    </location>
</feature>
<feature type="domain" description="FAS1" evidence="12">
    <location>
        <begin position="467"/>
        <end position="605"/>
    </location>
</feature>
<dbReference type="GO" id="GO:0016020">
    <property type="term" value="C:membrane"/>
    <property type="evidence" value="ECO:0007669"/>
    <property type="project" value="UniProtKB-SubCell"/>
</dbReference>
<dbReference type="PROSITE" id="PS50026">
    <property type="entry name" value="EGF_3"/>
    <property type="match status" value="13"/>
</dbReference>
<feature type="domain" description="EGF-like" evidence="11">
    <location>
        <begin position="1339"/>
        <end position="1380"/>
    </location>
</feature>
<evidence type="ECO:0000256" key="2">
    <source>
        <dbReference type="ARBA" id="ARBA00022536"/>
    </source>
</evidence>
<keyword evidence="6 9" id="KW-1015">Disulfide bond</keyword>
<evidence type="ECO:0000256" key="1">
    <source>
        <dbReference type="ARBA" id="ARBA00004479"/>
    </source>
</evidence>
<keyword evidence="2 9" id="KW-0245">EGF-like domain</keyword>
<dbReference type="Gene3D" id="2.10.25.10">
    <property type="entry name" value="Laminin"/>
    <property type="match status" value="10"/>
</dbReference>
<dbReference type="GO" id="GO:0034383">
    <property type="term" value="P:low-density lipoprotein particle clearance"/>
    <property type="evidence" value="ECO:0007669"/>
    <property type="project" value="Ensembl"/>
</dbReference>
<dbReference type="SUPFAM" id="SSF82153">
    <property type="entry name" value="FAS1 domain"/>
    <property type="match status" value="3"/>
</dbReference>
<reference evidence="13" key="3">
    <citation type="submission" date="2025-09" db="UniProtKB">
        <authorList>
            <consortium name="Ensembl"/>
        </authorList>
    </citation>
    <scope>IDENTIFICATION</scope>
</reference>
<dbReference type="FunFam" id="2.30.180.10:FF:000018">
    <property type="entry name" value="Stabilin 2"/>
    <property type="match status" value="1"/>
</dbReference>
<feature type="domain" description="EGF-like" evidence="11">
    <location>
        <begin position="1300"/>
        <end position="1338"/>
    </location>
</feature>
<evidence type="ECO:0000256" key="10">
    <source>
        <dbReference type="SAM" id="Phobius"/>
    </source>
</evidence>
<feature type="disulfide bond" evidence="9">
    <location>
        <begin position="176"/>
        <end position="193"/>
    </location>
</feature>
<sequence length="1458" mass="155939">ILCRLFLVRQNICSNSTVLRTRTSCHSCSISVLIPCRTGYKQTPGSMAQDCSLKVSLSGCSFECYREAEVKNCCPGFWGPDCIDCPESAETPCSGRGICSDGLGGNGNCTCQSGFAGTACEDCSPGRYGPTCSSECTCLHGLCNSGLNGDGQCTCFSGYRGPRCDQEIPECTALRCPQGSRCMEEALTGKLVCQCSPGYQKSGDQCLPVNPCLRQPCHVHASCVHTGPNQHLCACHEGYSGDGRICMAVDPCQIKQGGCDSESAKCVYDGPGKSHCECLSGFDHLSAGACRLKELCRPGSCHVNANCTTAGPEQVECTCLQGYVGNGKVCYGNIMERLNELNTEPGGQWTGQLSNAISLFGSVSWPLRDLGPLTVKSRKPLIKEDSQTSAAKYLCKLHLVAGVMPFEVLKKTDVFYTLTGKTAETDAKKGTIVQSNIVASNGMIHLINNVMDSVVATVDSDPKVRFNSSLFFLNSPNSRYAYALVEFTMSPQATDLTSVMDLPGPMTVFIPTSSAFDAMTEGYMDYLTSEKGRNKLVELLRNHIVTSTSLDIFNAISSPRIVTTANQVLTINVTDNGQVLVNGAAVLEAAVEAKNGRLYVLDGVLIPSSIEPVLPHRCDIINNITVMVRVIVVSNCCIQGIYHQRCFYQSVEFRIPREGCALLCKATVTTAACCQGFYGEGCSPCPGGHQTPCSGHGQCSDGLTGNGTCICNPNFSGSRCQYCSSTNKYGPNCDKTCLCIHGVCDNRPDSKGQCKRDTCLTGFTGPLCEQQTAVCGQQAKFCHAHADCVFSQRTTQCVCKPGYQGDGITCVESDPCAPPLRGGCSVNAKCMKTGPNKHVCQCLTGWREDGDDCQPINNCNDPDRGGCHSNATCIYVGPGQSDCSCKAGYKGNGQECEAVNQCVTTSGGCHYLATCHLLLSEWTCVCDDGYVGNGQICYGTVGQDSGVSLSDQNITLLVPTSDAVGKMSSEDKAFWTMSGNLPMVILLMPKMPLMFTMSCMLTVLIVLLMLMPFHPQVLVPDRKLSEGLLTTLAQRPEFSLFRSYLINYNLTDVIEQANEFTIFAPTDGAINEYLKKMSITALDMNTTRFHVVIDERLLKTDLQSGSYKETLLGFSYQVGIFPRDGKIFVNDAQINSSNLLAGKGVIHGLSSVLPLINGSCVECLFSKTEFCPKDTQPVVRRGNSFMFLQLNGFCSHTERQCCSGFFGAHCEPCPGPKGEPCFNKGVCLDGTNGTGVCQCNQGFNGTACETCQTGKYGVHCDQDCKCKSGRCKDGLTGDGTCECDVGWRGILCDEKLVSSADELCGSFKCHTSANCVIGPLGSQCICAAGFDGNGTFCQARDACATNNGGCSPDAVCKRTQPGRRDCICNSGFTGDGLVCVEINPCLHGNGGCHENAECIHVGPNKTSCVCSTGYTGNGLNKQQTLCDFLQTLPPGVSNSRSAGQNWPSGSLQLNVSMM</sequence>
<reference evidence="13" key="2">
    <citation type="submission" date="2025-08" db="UniProtKB">
        <authorList>
            <consortium name="Ensembl"/>
        </authorList>
    </citation>
    <scope>IDENTIFICATION</scope>
</reference>
<dbReference type="Pfam" id="PF12947">
    <property type="entry name" value="EGF_3"/>
    <property type="match status" value="6"/>
</dbReference>
<dbReference type="GO" id="GO:0042632">
    <property type="term" value="P:cholesterol homeostasis"/>
    <property type="evidence" value="ECO:0007669"/>
    <property type="project" value="Ensembl"/>
</dbReference>
<dbReference type="Proteomes" id="UP000265120">
    <property type="component" value="Chromosome 8"/>
</dbReference>
<keyword evidence="14" id="KW-1185">Reference proteome</keyword>
<feature type="disulfide bond" evidence="9">
    <location>
        <begin position="1239"/>
        <end position="1248"/>
    </location>
</feature>
<comment type="subcellular location">
    <subcellularLocation>
        <location evidence="1">Membrane</location>
        <topology evidence="1">Single-pass type I membrane protein</topology>
    </subcellularLocation>
</comment>
<feature type="transmembrane region" description="Helical" evidence="10">
    <location>
        <begin position="993"/>
        <end position="1013"/>
    </location>
</feature>
<keyword evidence="8" id="KW-0325">Glycoprotein</keyword>
<feature type="disulfide bond" evidence="9">
    <location>
        <begin position="711"/>
        <end position="720"/>
    </location>
</feature>
<evidence type="ECO:0000259" key="12">
    <source>
        <dbReference type="PROSITE" id="PS50213"/>
    </source>
</evidence>
<dbReference type="SMART" id="SM00181">
    <property type="entry name" value="EGF"/>
    <property type="match status" value="17"/>
</dbReference>
<dbReference type="InterPro" id="IPR002049">
    <property type="entry name" value="LE_dom"/>
</dbReference>
<protein>
    <submittedName>
        <fullName evidence="13">Stabilin 2</fullName>
    </submittedName>
</protein>
<accession>A0A3P8UTH8</accession>
<reference evidence="13 14" key="1">
    <citation type="journal article" date="2014" name="Nat. Genet.">
        <title>Whole-genome sequence of a flatfish provides insights into ZW sex chromosome evolution and adaptation to a benthic lifestyle.</title>
        <authorList>
            <person name="Chen S."/>
            <person name="Zhang G."/>
            <person name="Shao C."/>
            <person name="Huang Q."/>
            <person name="Liu G."/>
            <person name="Zhang P."/>
            <person name="Song W."/>
            <person name="An N."/>
            <person name="Chalopin D."/>
            <person name="Volff J.N."/>
            <person name="Hong Y."/>
            <person name="Li Q."/>
            <person name="Sha Z."/>
            <person name="Zhou H."/>
            <person name="Xie M."/>
            <person name="Yu Q."/>
            <person name="Liu Y."/>
            <person name="Xiang H."/>
            <person name="Wang N."/>
            <person name="Wu K."/>
            <person name="Yang C."/>
            <person name="Zhou Q."/>
            <person name="Liao X."/>
            <person name="Yang L."/>
            <person name="Hu Q."/>
            <person name="Zhang J."/>
            <person name="Meng L."/>
            <person name="Jin L."/>
            <person name="Tian Y."/>
            <person name="Lian J."/>
            <person name="Yang J."/>
            <person name="Miao G."/>
            <person name="Liu S."/>
            <person name="Liang Z."/>
            <person name="Yan F."/>
            <person name="Li Y."/>
            <person name="Sun B."/>
            <person name="Zhang H."/>
            <person name="Zhang J."/>
            <person name="Zhu Y."/>
            <person name="Du M."/>
            <person name="Zhao Y."/>
            <person name="Schartl M."/>
            <person name="Tang Q."/>
            <person name="Wang J."/>
        </authorList>
    </citation>
    <scope>NUCLEOTIDE SEQUENCE</scope>
</reference>
<evidence type="ECO:0000256" key="9">
    <source>
        <dbReference type="PROSITE-ProRule" id="PRU00076"/>
    </source>
</evidence>
<organism evidence="13 14">
    <name type="scientific">Cynoglossus semilaevis</name>
    <name type="common">Tongue sole</name>
    <dbReference type="NCBI Taxonomy" id="244447"/>
    <lineage>
        <taxon>Eukaryota</taxon>
        <taxon>Metazoa</taxon>
        <taxon>Chordata</taxon>
        <taxon>Craniata</taxon>
        <taxon>Vertebrata</taxon>
        <taxon>Euteleostomi</taxon>
        <taxon>Actinopterygii</taxon>
        <taxon>Neopterygii</taxon>
        <taxon>Teleostei</taxon>
        <taxon>Neoteleostei</taxon>
        <taxon>Acanthomorphata</taxon>
        <taxon>Carangaria</taxon>
        <taxon>Pleuronectiformes</taxon>
        <taxon>Pleuronectoidei</taxon>
        <taxon>Cynoglossidae</taxon>
        <taxon>Cynoglossinae</taxon>
        <taxon>Cynoglossus</taxon>
    </lineage>
</organism>
<keyword evidence="7" id="KW-0675">Receptor</keyword>
<dbReference type="InterPro" id="IPR000742">
    <property type="entry name" value="EGF"/>
</dbReference>
<evidence type="ECO:0000256" key="6">
    <source>
        <dbReference type="ARBA" id="ARBA00023157"/>
    </source>
</evidence>
<dbReference type="OMA" id="NNKSEMW"/>
<dbReference type="GO" id="GO:0060837">
    <property type="term" value="P:blood vessel endothelial cell differentiation"/>
    <property type="evidence" value="ECO:0007669"/>
    <property type="project" value="Ensembl"/>
</dbReference>
<keyword evidence="5 10" id="KW-0472">Membrane</keyword>